<dbReference type="Pfam" id="PF03018">
    <property type="entry name" value="Dirigent"/>
    <property type="match status" value="1"/>
</dbReference>
<comment type="similarity">
    <text evidence="1 4">Belongs to the plant dirigent protein family.</text>
</comment>
<evidence type="ECO:0000256" key="1">
    <source>
        <dbReference type="ARBA" id="ARBA00010746"/>
    </source>
</evidence>
<dbReference type="OrthoDB" id="1859279at2759"/>
<evidence type="ECO:0000313" key="6">
    <source>
        <dbReference type="Proteomes" id="UP000631114"/>
    </source>
</evidence>
<accession>A0A835IKB3</accession>
<dbReference type="GO" id="GO:0048046">
    <property type="term" value="C:apoplast"/>
    <property type="evidence" value="ECO:0007669"/>
    <property type="project" value="UniProtKB-SubCell"/>
</dbReference>
<evidence type="ECO:0000313" key="5">
    <source>
        <dbReference type="EMBL" id="KAF9618042.1"/>
    </source>
</evidence>
<dbReference type="InterPro" id="IPR044859">
    <property type="entry name" value="Allene_oxi_cyc_Dirigent"/>
</dbReference>
<gene>
    <name evidence="5" type="ORF">IFM89_039477</name>
</gene>
<dbReference type="Proteomes" id="UP000631114">
    <property type="component" value="Unassembled WGS sequence"/>
</dbReference>
<dbReference type="Gene3D" id="2.40.480.10">
    <property type="entry name" value="Allene oxide cyclase-like"/>
    <property type="match status" value="1"/>
</dbReference>
<evidence type="ECO:0000256" key="2">
    <source>
        <dbReference type="ARBA" id="ARBA00011738"/>
    </source>
</evidence>
<sequence length="216" mass="23743">MLQQLSSSYVMLVHIRFCTSVYGKCQGHTTKQPTSPNLVSSDSRQIVKLDASLRNLEGQYGPSNVTSKSIALAVEQAAANDRSDKTCGVRNSTAIVMCWEWIGTVTELRFQIETAISTDPRPTSFDSKGAFIFHHTLTEGPENTSRVVGRAQGFIIPLEHFAHSAFNIIYLTFDMSEYSGSLNIQANQVHDKGREELTVVGGMGVFAFTRGLAIFS</sequence>
<comment type="function">
    <text evidence="4">Dirigent proteins impart stereoselectivity on the phenoxy radical-coupling reaction, yielding optically active lignans from two molecules of coniferyl alcohol in the biosynthesis of lignans, flavonolignans, and alkaloids and thus plays a central role in plant secondary metabolism.</text>
</comment>
<comment type="subcellular location">
    <subcellularLocation>
        <location evidence="4">Secreted</location>
        <location evidence="4">Extracellular space</location>
        <location evidence="4">Apoplast</location>
    </subcellularLocation>
</comment>
<evidence type="ECO:0000256" key="4">
    <source>
        <dbReference type="RuleBase" id="RU363099"/>
    </source>
</evidence>
<keyword evidence="6" id="KW-1185">Reference proteome</keyword>
<reference evidence="5 6" key="1">
    <citation type="submission" date="2020-10" db="EMBL/GenBank/DDBJ databases">
        <title>The Coptis chinensis genome and diversification of protoberbering-type alkaloids.</title>
        <authorList>
            <person name="Wang B."/>
            <person name="Shu S."/>
            <person name="Song C."/>
            <person name="Liu Y."/>
        </authorList>
    </citation>
    <scope>NUCLEOTIDE SEQUENCE [LARGE SCALE GENOMIC DNA]</scope>
    <source>
        <strain evidence="5">HL-2020</strain>
        <tissue evidence="5">Leaf</tissue>
    </source>
</reference>
<dbReference type="PANTHER" id="PTHR21495">
    <property type="entry name" value="NUCLEOPORIN-RELATED"/>
    <property type="match status" value="1"/>
</dbReference>
<evidence type="ECO:0000256" key="3">
    <source>
        <dbReference type="ARBA" id="ARBA00022525"/>
    </source>
</evidence>
<dbReference type="InterPro" id="IPR004265">
    <property type="entry name" value="Dirigent"/>
</dbReference>
<organism evidence="5 6">
    <name type="scientific">Coptis chinensis</name>
    <dbReference type="NCBI Taxonomy" id="261450"/>
    <lineage>
        <taxon>Eukaryota</taxon>
        <taxon>Viridiplantae</taxon>
        <taxon>Streptophyta</taxon>
        <taxon>Embryophyta</taxon>
        <taxon>Tracheophyta</taxon>
        <taxon>Spermatophyta</taxon>
        <taxon>Magnoliopsida</taxon>
        <taxon>Ranunculales</taxon>
        <taxon>Ranunculaceae</taxon>
        <taxon>Coptidoideae</taxon>
        <taxon>Coptis</taxon>
    </lineage>
</organism>
<protein>
    <recommendedName>
        <fullName evidence="4">Dirigent protein</fullName>
    </recommendedName>
</protein>
<dbReference type="EMBL" id="JADFTS010000003">
    <property type="protein sequence ID" value="KAF9618042.1"/>
    <property type="molecule type" value="Genomic_DNA"/>
</dbReference>
<name>A0A835IKB3_9MAGN</name>
<keyword evidence="4" id="KW-0052">Apoplast</keyword>
<comment type="caution">
    <text evidence="5">The sequence shown here is derived from an EMBL/GenBank/DDBJ whole genome shotgun (WGS) entry which is preliminary data.</text>
</comment>
<dbReference type="AlphaFoldDB" id="A0A835IKB3"/>
<dbReference type="GO" id="GO:0009699">
    <property type="term" value="P:phenylpropanoid biosynthetic process"/>
    <property type="evidence" value="ECO:0007669"/>
    <property type="project" value="UniProtKB-ARBA"/>
</dbReference>
<keyword evidence="3 4" id="KW-0964">Secreted</keyword>
<proteinExistence type="inferred from homology"/>
<comment type="subunit">
    <text evidence="2 4">Homodimer.</text>
</comment>